<protein>
    <recommendedName>
        <fullName evidence="3">DUF3791 domain-containing protein</fullName>
    </recommendedName>
</protein>
<dbReference type="RefSeq" id="WP_044154231.1">
    <property type="nucleotide sequence ID" value="NZ_DAWEQE010000037.1"/>
</dbReference>
<dbReference type="AlphaFoldDB" id="A0A5M6A174"/>
<sequence length="75" mass="8988">MIKQEQIQFLIEEMTREIIIYLMQDFGYDMDKAFEIFYNSDTFERLNNIQSGLYYQSSGYVYSFLKEELLTGKVG</sequence>
<comment type="caution">
    <text evidence="1">The sequence shown here is derived from an EMBL/GenBank/DDBJ whole genome shotgun (WGS) entry which is preliminary data.</text>
</comment>
<dbReference type="EMBL" id="VVYW01000037">
    <property type="protein sequence ID" value="KAA5402288.1"/>
    <property type="molecule type" value="Genomic_DNA"/>
</dbReference>
<gene>
    <name evidence="1" type="ORF">F2Y86_26240</name>
</gene>
<name>A0A5M6A174_9BACE</name>
<proteinExistence type="predicted"/>
<evidence type="ECO:0000313" key="1">
    <source>
        <dbReference type="EMBL" id="KAA5402288.1"/>
    </source>
</evidence>
<evidence type="ECO:0000313" key="2">
    <source>
        <dbReference type="Proteomes" id="UP000325055"/>
    </source>
</evidence>
<organism evidence="1 2">
    <name type="scientific">Bacteroides cellulosilyticus</name>
    <dbReference type="NCBI Taxonomy" id="246787"/>
    <lineage>
        <taxon>Bacteria</taxon>
        <taxon>Pseudomonadati</taxon>
        <taxon>Bacteroidota</taxon>
        <taxon>Bacteroidia</taxon>
        <taxon>Bacteroidales</taxon>
        <taxon>Bacteroidaceae</taxon>
        <taxon>Bacteroides</taxon>
    </lineage>
</organism>
<evidence type="ECO:0008006" key="3">
    <source>
        <dbReference type="Google" id="ProtNLM"/>
    </source>
</evidence>
<dbReference type="Proteomes" id="UP000325055">
    <property type="component" value="Unassembled WGS sequence"/>
</dbReference>
<reference evidence="1 2" key="1">
    <citation type="journal article" date="2019" name="Nat. Med.">
        <title>A library of human gut bacterial isolates paired with longitudinal multiomics data enables mechanistic microbiome research.</title>
        <authorList>
            <person name="Poyet M."/>
            <person name="Groussin M."/>
            <person name="Gibbons S.M."/>
            <person name="Avila-Pacheco J."/>
            <person name="Jiang X."/>
            <person name="Kearney S.M."/>
            <person name="Perrotta A.R."/>
            <person name="Berdy B."/>
            <person name="Zhao S."/>
            <person name="Lieberman T.D."/>
            <person name="Swanson P.K."/>
            <person name="Smith M."/>
            <person name="Roesemann S."/>
            <person name="Alexander J.E."/>
            <person name="Rich S.A."/>
            <person name="Livny J."/>
            <person name="Vlamakis H."/>
            <person name="Clish C."/>
            <person name="Bullock K."/>
            <person name="Deik A."/>
            <person name="Scott J."/>
            <person name="Pierce K.A."/>
            <person name="Xavier R.J."/>
            <person name="Alm E.J."/>
        </authorList>
    </citation>
    <scope>NUCLEOTIDE SEQUENCE [LARGE SCALE GENOMIC DNA]</scope>
    <source>
        <strain evidence="1 2">BIOML-A7</strain>
    </source>
</reference>
<accession>A0A5M6A174</accession>